<reference evidence="10" key="1">
    <citation type="submission" date="2012-06" db="EMBL/GenBank/DDBJ databases">
        <title>Complete sequence of chromosome of Desulfomonile tiedjei DSM 6799.</title>
        <authorList>
            <person name="Lucas S."/>
            <person name="Copeland A."/>
            <person name="Lapidus A."/>
            <person name="Glavina del Rio T."/>
            <person name="Dalin E."/>
            <person name="Tice H."/>
            <person name="Bruce D."/>
            <person name="Goodwin L."/>
            <person name="Pitluck S."/>
            <person name="Peters L."/>
            <person name="Ovchinnikova G."/>
            <person name="Zeytun A."/>
            <person name="Lu M."/>
            <person name="Kyrpides N."/>
            <person name="Mavromatis K."/>
            <person name="Ivanova N."/>
            <person name="Brettin T."/>
            <person name="Detter J.C."/>
            <person name="Han C."/>
            <person name="Larimer F."/>
            <person name="Land M."/>
            <person name="Hauser L."/>
            <person name="Markowitz V."/>
            <person name="Cheng J.-F."/>
            <person name="Hugenholtz P."/>
            <person name="Woyke T."/>
            <person name="Wu D."/>
            <person name="Spring S."/>
            <person name="Schroeder M."/>
            <person name="Brambilla E."/>
            <person name="Klenk H.-P."/>
            <person name="Eisen J.A."/>
        </authorList>
    </citation>
    <scope>NUCLEOTIDE SEQUENCE [LARGE SCALE GENOMIC DNA]</scope>
    <source>
        <strain evidence="10">ATCC 49306 / DSM 6799 / DCB-1</strain>
    </source>
</reference>
<dbReference type="Gene3D" id="3.40.970.20">
    <property type="entry name" value="Carbon monoxide dehydrogenase alpha subunit. Chain D, domain 4"/>
    <property type="match status" value="1"/>
</dbReference>
<feature type="domain" description="Carbon monoxide dehydrogenase subunit alpha ,N-terminal" evidence="7">
    <location>
        <begin position="22"/>
        <end position="110"/>
    </location>
</feature>
<dbReference type="Pfam" id="PF18537">
    <property type="entry name" value="CODH_A_N"/>
    <property type="match status" value="1"/>
</dbReference>
<dbReference type="InterPro" id="IPR045822">
    <property type="entry name" value="ACS_CODH_B_C"/>
</dbReference>
<dbReference type="PANTHER" id="PTHR42281">
    <property type="match status" value="1"/>
</dbReference>
<evidence type="ECO:0000259" key="7">
    <source>
        <dbReference type="Pfam" id="PF18537"/>
    </source>
</evidence>
<organism evidence="9 10">
    <name type="scientific">Desulfomonile tiedjei (strain ATCC 49306 / DSM 6799 / DCB-1)</name>
    <dbReference type="NCBI Taxonomy" id="706587"/>
    <lineage>
        <taxon>Bacteria</taxon>
        <taxon>Pseudomonadati</taxon>
        <taxon>Thermodesulfobacteriota</taxon>
        <taxon>Desulfomonilia</taxon>
        <taxon>Desulfomonilales</taxon>
        <taxon>Desulfomonilaceae</taxon>
        <taxon>Desulfomonile</taxon>
    </lineage>
</organism>
<dbReference type="HOGENOM" id="CLU_378422_0_0_7"/>
<keyword evidence="10" id="KW-1185">Reference proteome</keyword>
<evidence type="ECO:0000259" key="8">
    <source>
        <dbReference type="Pfam" id="PF19436"/>
    </source>
</evidence>
<evidence type="ECO:0000313" key="9">
    <source>
        <dbReference type="EMBL" id="AFM22977.1"/>
    </source>
</evidence>
<dbReference type="Proteomes" id="UP000006055">
    <property type="component" value="Chromosome"/>
</dbReference>
<dbReference type="eggNOG" id="COG1614">
    <property type="taxonomic scope" value="Bacteria"/>
</dbReference>
<dbReference type="InterPro" id="IPR041350">
    <property type="entry name" value="CODH_A_N"/>
</dbReference>
<name>I4C086_DESTA</name>
<protein>
    <recommendedName>
        <fullName evidence="1">CO-methylating acetyl-CoA synthase</fullName>
        <ecNumber evidence="1">2.3.1.169</ecNumber>
    </recommendedName>
</protein>
<evidence type="ECO:0000256" key="3">
    <source>
        <dbReference type="ARBA" id="ARBA00022679"/>
    </source>
</evidence>
<proteinExistence type="predicted"/>
<dbReference type="PANTHER" id="PTHR42281:SF1">
    <property type="entry name" value="ACETYL-COA DECARBONYLASE_SYNTHASE COMPLEX SUBUNIT BETA 1"/>
    <property type="match status" value="1"/>
</dbReference>
<evidence type="ECO:0000256" key="4">
    <source>
        <dbReference type="ARBA" id="ARBA00022723"/>
    </source>
</evidence>
<evidence type="ECO:0000256" key="2">
    <source>
        <dbReference type="ARBA" id="ARBA00022596"/>
    </source>
</evidence>
<dbReference type="Pfam" id="PF03598">
    <property type="entry name" value="CdhC"/>
    <property type="match status" value="1"/>
</dbReference>
<dbReference type="RefSeq" id="WP_014808136.1">
    <property type="nucleotide sequence ID" value="NC_018025.1"/>
</dbReference>
<evidence type="ECO:0000256" key="5">
    <source>
        <dbReference type="ARBA" id="ARBA00023004"/>
    </source>
</evidence>
<dbReference type="NCBIfam" id="NF040764">
    <property type="entry name" value="CODH_ACS_al_bet"/>
    <property type="match status" value="1"/>
</dbReference>
<dbReference type="Pfam" id="PF19436">
    <property type="entry name" value="ACS_CODH_B_C"/>
    <property type="match status" value="1"/>
</dbReference>
<dbReference type="Gene3D" id="1.10.8.190">
    <property type="entry name" value="Carbon monoxide dehydrogenase alpha subunit. Chain M, domain 1"/>
    <property type="match status" value="1"/>
</dbReference>
<dbReference type="GO" id="GO:0051536">
    <property type="term" value="F:iron-sulfur cluster binding"/>
    <property type="evidence" value="ECO:0007669"/>
    <property type="project" value="UniProtKB-KW"/>
</dbReference>
<accession>I4C086</accession>
<dbReference type="PATRIC" id="fig|706587.4.peg.263"/>
<dbReference type="EMBL" id="CP003360">
    <property type="protein sequence ID" value="AFM22977.1"/>
    <property type="molecule type" value="Genomic_DNA"/>
</dbReference>
<dbReference type="InterPro" id="IPR004461">
    <property type="entry name" value="CO_DH/Ac-CoA_synth_bsu"/>
</dbReference>
<keyword evidence="5" id="KW-0408">Iron</keyword>
<keyword evidence="3 9" id="KW-0808">Transferase</keyword>
<dbReference type="NCBIfam" id="NF007078">
    <property type="entry name" value="PRK09529.1"/>
    <property type="match status" value="1"/>
</dbReference>
<dbReference type="Gene3D" id="3.40.1470.10">
    <property type="entry name" value="Bifunctional carbon monoxide dehydrogenase/acetyl-coa synthase(codh/acs), Chain M, domain 5"/>
    <property type="match status" value="1"/>
</dbReference>
<dbReference type="NCBIfam" id="TIGR00316">
    <property type="entry name" value="cdhC"/>
    <property type="match status" value="1"/>
</dbReference>
<dbReference type="Gene3D" id="3.40.50.2030">
    <property type="match status" value="1"/>
</dbReference>
<dbReference type="GO" id="GO:0043884">
    <property type="term" value="F:CO-methylating acetyl-CoA synthase activity"/>
    <property type="evidence" value="ECO:0007669"/>
    <property type="project" value="UniProtKB-EC"/>
</dbReference>
<dbReference type="InterPro" id="IPR016099">
    <property type="entry name" value="Prismane-like_a/b-sand"/>
</dbReference>
<evidence type="ECO:0000313" key="10">
    <source>
        <dbReference type="Proteomes" id="UP000006055"/>
    </source>
</evidence>
<keyword evidence="4" id="KW-0479">Metal-binding</keyword>
<dbReference type="NCBIfam" id="NF003379">
    <property type="entry name" value="PRK04456.1"/>
    <property type="match status" value="1"/>
</dbReference>
<dbReference type="KEGG" id="dti:Desti_0231"/>
<dbReference type="AlphaFoldDB" id="I4C086"/>
<dbReference type="STRING" id="706587.Desti_0231"/>
<dbReference type="GO" id="GO:0006084">
    <property type="term" value="P:acetyl-CoA metabolic process"/>
    <property type="evidence" value="ECO:0007669"/>
    <property type="project" value="InterPro"/>
</dbReference>
<gene>
    <name evidence="9" type="ordered locus">Desti_0231</name>
</gene>
<dbReference type="Gene3D" id="3.30.1650.10">
    <property type="entry name" value="Bifunctional carbon monoxide dehydrogenase/acetyl-coa synthase(codh/acs), Chain M, domain 3"/>
    <property type="match status" value="1"/>
</dbReference>
<dbReference type="GO" id="GO:0043885">
    <property type="term" value="F:anaerobic carbon-monoxide dehydrogenase activity"/>
    <property type="evidence" value="ECO:0007669"/>
    <property type="project" value="InterPro"/>
</dbReference>
<dbReference type="InterPro" id="IPR038571">
    <property type="entry name" value="CO_DH/Ac-CoA_synth_bsu_3_sf"/>
</dbReference>
<sequence>MSKIIAANVVAGAHKVYEKARKKYEMAVQKYGKKKEISFPNTGYYLPVIYGILGFPVKNLGDAGLVLDRSEQLIPPLIREKAHLPYLGPILDAGMASLFNYEIIEAIRYLEEPDFYLPAEDPTDDKLWLGAADDVILRKRGVEFVDGTAPGFAAIVGSAPTKEIAAEMALELQKKNLYVFMAAQHNGTTFSQQLREAGVQIGWPTRLVPFGPDISSAIFAVGFATRAALSFGGIEPGDFRKVLIYNKDRVFAFVLAMGDVSDEWYAAAAGCINYGFPTIADTPIPQILPTGVCTYEHVVSNIPHQEIVAKAIEVRGLKVTVTEVPVPTAYGPAFEGERIRGEDIYMEAGGGKTQAVELTVMKDMNEVEDGKIEVIGPDLKDIEAGTRVPLGILVEVAGRKMQSDFEPILERQIHHLINYAQGLMHIGQRDIAWVRIGKGAVEKGFSLSHIGSILHAKLHQDFGSVLDKVQVKVFTEKDKVDDLLKQAREVYAKRDARVEGMTDEDEPIFYSCTLCQSFAPSHVCVVTPERTGLCGAYNWLDCKASFEINPTGPNQPIEKGKVIDERLGQWEGVNEFVQKASRGKVVKYNAYSIMEDPMTSCGCFECIAAVLPVANGVMTVDRDYKGPTPCGMKFTTLAGSAGGGNITPGFVGHSKLYIGSKKFVAAEGGILRLVWMPKALKEMLKEKIDRLGAERGVSNLSDRIADETVGVTEDEIYPFLQEKEHPAVSMDSIVG</sequence>
<keyword evidence="9" id="KW-0012">Acyltransferase</keyword>
<feature type="domain" description="CO dehydrogenase/acetyl-CoA synthase complex beta subunit C-terminal" evidence="8">
    <location>
        <begin position="491"/>
        <end position="734"/>
    </location>
</feature>
<keyword evidence="2" id="KW-0533">Nickel</keyword>
<dbReference type="GO" id="GO:0046872">
    <property type="term" value="F:metal ion binding"/>
    <property type="evidence" value="ECO:0007669"/>
    <property type="project" value="UniProtKB-KW"/>
</dbReference>
<keyword evidence="6" id="KW-0411">Iron-sulfur</keyword>
<evidence type="ECO:0000256" key="6">
    <source>
        <dbReference type="ARBA" id="ARBA00023014"/>
    </source>
</evidence>
<dbReference type="OrthoDB" id="9759545at2"/>
<dbReference type="SUPFAM" id="SSF56821">
    <property type="entry name" value="Prismane protein-like"/>
    <property type="match status" value="1"/>
</dbReference>
<evidence type="ECO:0000256" key="1">
    <source>
        <dbReference type="ARBA" id="ARBA00012244"/>
    </source>
</evidence>
<dbReference type="InterPro" id="IPR011254">
    <property type="entry name" value="Prismane-like_sf"/>
</dbReference>
<dbReference type="EC" id="2.3.1.169" evidence="1"/>